<protein>
    <recommendedName>
        <fullName evidence="2">Amidase domain-containing protein</fullName>
    </recommendedName>
</protein>
<dbReference type="Pfam" id="PF01425">
    <property type="entry name" value="Amidase"/>
    <property type="match status" value="1"/>
</dbReference>
<dbReference type="AlphaFoldDB" id="A0A139IBD4"/>
<proteinExistence type="predicted"/>
<feature type="compositionally biased region" description="Basic and acidic residues" evidence="1">
    <location>
        <begin position="527"/>
        <end position="541"/>
    </location>
</feature>
<reference evidence="3 4" key="1">
    <citation type="submission" date="2015-07" db="EMBL/GenBank/DDBJ databases">
        <title>Comparative genomics of the Sigatoka disease complex on banana suggests a link between parallel evolutionary changes in Pseudocercospora fijiensis and Pseudocercospora eumusae and increased virulence on the banana host.</title>
        <authorList>
            <person name="Chang T.-C."/>
            <person name="Salvucci A."/>
            <person name="Crous P.W."/>
            <person name="Stergiopoulos I."/>
        </authorList>
    </citation>
    <scope>NUCLEOTIDE SEQUENCE [LARGE SCALE GENOMIC DNA]</scope>
    <source>
        <strain evidence="3 4">CBS 116634</strain>
    </source>
</reference>
<feature type="region of interest" description="Disordered" evidence="1">
    <location>
        <begin position="521"/>
        <end position="541"/>
    </location>
</feature>
<dbReference type="InterPro" id="IPR036928">
    <property type="entry name" value="AS_sf"/>
</dbReference>
<sequence>MPLMQIPQPGAYWPHFADLTSHTPAFDTLRTTAADLQAALTAGKLTSVQIVEEYHRSIVKHNAYLKAIYELAPGAVSRAREMDDLRSRGQVLGPLHGIPVVLKDNTDTEMAMGMHTTAGAVAFLDNEPARNAAIVDKLLNAGMIVLGKASMSEMSFWKGSDIPCGWSAANGQAQSAYVYGGVDKDDSVAGHSSPLGSSTGSAIACSAGLTPIAIGTETFGSIVQPATRAALYSIKPTLGIVPGRGIVPVSDEYDTAGPFGKTPKDVADLLTVLVDPSKTNVPLGGYAAALGATWKDIKVGTLDPNIWTPDPAFVKYVEEVAEEIVLFWIRLILIDKTNVACRVTAGSAKWSYDHVSPLTNSQFTMPDGRSAIMAKLTFTFEECLNRYLADLKSSKIRTLAELVEYNKIRADTALPPENPSQSTLEASLHDPHDSAKLQEIETHLQSVAAKFMSIWDQYDIDIILAPGDSGVYNFSAACGFPMATLPVSTLDEYNGRPYGLVACAKPHGEEILMKTMDAWEESNPFGPRREPKAFLERRGMK</sequence>
<evidence type="ECO:0000313" key="3">
    <source>
        <dbReference type="EMBL" id="KXT12043.1"/>
    </source>
</evidence>
<dbReference type="STRING" id="113226.A0A139IBD4"/>
<evidence type="ECO:0000313" key="4">
    <source>
        <dbReference type="Proteomes" id="UP000073492"/>
    </source>
</evidence>
<dbReference type="OrthoDB" id="566138at2759"/>
<evidence type="ECO:0000259" key="2">
    <source>
        <dbReference type="Pfam" id="PF01425"/>
    </source>
</evidence>
<dbReference type="EMBL" id="LFZO01000168">
    <property type="protein sequence ID" value="KXT12043.1"/>
    <property type="molecule type" value="Genomic_DNA"/>
</dbReference>
<dbReference type="SUPFAM" id="SSF75304">
    <property type="entry name" value="Amidase signature (AS) enzymes"/>
    <property type="match status" value="1"/>
</dbReference>
<name>A0A139IBD4_9PEZI</name>
<gene>
    <name evidence="3" type="ORF">AC579_4682</name>
</gene>
<dbReference type="PANTHER" id="PTHR42678">
    <property type="entry name" value="AMIDASE"/>
    <property type="match status" value="1"/>
</dbReference>
<feature type="domain" description="Amidase" evidence="2">
    <location>
        <begin position="50"/>
        <end position="325"/>
    </location>
</feature>
<dbReference type="PANTHER" id="PTHR42678:SF34">
    <property type="entry name" value="OS04G0183300 PROTEIN"/>
    <property type="match status" value="1"/>
</dbReference>
<accession>A0A139IBD4</accession>
<organism evidence="3 4">
    <name type="scientific">Pseudocercospora musae</name>
    <dbReference type="NCBI Taxonomy" id="113226"/>
    <lineage>
        <taxon>Eukaryota</taxon>
        <taxon>Fungi</taxon>
        <taxon>Dikarya</taxon>
        <taxon>Ascomycota</taxon>
        <taxon>Pezizomycotina</taxon>
        <taxon>Dothideomycetes</taxon>
        <taxon>Dothideomycetidae</taxon>
        <taxon>Mycosphaerellales</taxon>
        <taxon>Mycosphaerellaceae</taxon>
        <taxon>Pseudocercospora</taxon>
    </lineage>
</organism>
<keyword evidence="4" id="KW-1185">Reference proteome</keyword>
<comment type="caution">
    <text evidence="3">The sequence shown here is derived from an EMBL/GenBank/DDBJ whole genome shotgun (WGS) entry which is preliminary data.</text>
</comment>
<dbReference type="Proteomes" id="UP000073492">
    <property type="component" value="Unassembled WGS sequence"/>
</dbReference>
<evidence type="ECO:0000256" key="1">
    <source>
        <dbReference type="SAM" id="MobiDB-lite"/>
    </source>
</evidence>
<dbReference type="InterPro" id="IPR023631">
    <property type="entry name" value="Amidase_dom"/>
</dbReference>
<dbReference type="Gene3D" id="3.90.1300.10">
    <property type="entry name" value="Amidase signature (AS) domain"/>
    <property type="match status" value="1"/>
</dbReference>